<dbReference type="Pfam" id="PF00724">
    <property type="entry name" value="Oxidored_FMN"/>
    <property type="match status" value="1"/>
</dbReference>
<dbReference type="STRING" id="109264.A0A1F7ZIR3"/>
<reference evidence="2 3" key="1">
    <citation type="journal article" date="2016" name="Genome Biol. Evol.">
        <title>Draft genome sequence of an aflatoxigenic Aspergillus species, A. bombycis.</title>
        <authorList>
            <person name="Moore G.G."/>
            <person name="Mack B.M."/>
            <person name="Beltz S.B."/>
            <person name="Gilbert M.K."/>
        </authorList>
    </citation>
    <scope>NUCLEOTIDE SEQUENCE [LARGE SCALE GENOMIC DNA]</scope>
    <source>
        <strain evidence="3">NRRL 26010</strain>
    </source>
</reference>
<dbReference type="PANTHER" id="PTHR22893:SF91">
    <property type="entry name" value="NADPH DEHYDROGENASE 2-RELATED"/>
    <property type="match status" value="1"/>
</dbReference>
<dbReference type="AlphaFoldDB" id="A0A1F7ZIR3"/>
<comment type="caution">
    <text evidence="2">The sequence shown here is derived from an EMBL/GenBank/DDBJ whole genome shotgun (WGS) entry which is preliminary data.</text>
</comment>
<evidence type="ECO:0000313" key="3">
    <source>
        <dbReference type="Proteomes" id="UP000179179"/>
    </source>
</evidence>
<dbReference type="EMBL" id="LYCR01000218">
    <property type="protein sequence ID" value="OGM39340.1"/>
    <property type="molecule type" value="Genomic_DNA"/>
</dbReference>
<evidence type="ECO:0000259" key="1">
    <source>
        <dbReference type="Pfam" id="PF00724"/>
    </source>
</evidence>
<sequence length="219" mass="24586">MEVWLGHRLHHPLRSIKEYYQQRAAVPGTLLITEATVISPRHGGYPNVPGIFTDGHVATWKEVTKAVHDKGSYISSSAVGSWSGVEIHGANGYLIDQFIQDIYNKLVQDIGQERTAIRLSPWSRYQDMPMEDPVSQFTGLLTTDIWVSYLMPTRVRAQKGHDVVIAFGRPFTGNPDLAFRVREEIPFAPYGPQAMYAQAAEGYTDYAYSKEFEATTTST</sequence>
<organism evidence="2 3">
    <name type="scientific">Aspergillus bombycis</name>
    <dbReference type="NCBI Taxonomy" id="109264"/>
    <lineage>
        <taxon>Eukaryota</taxon>
        <taxon>Fungi</taxon>
        <taxon>Dikarya</taxon>
        <taxon>Ascomycota</taxon>
        <taxon>Pezizomycotina</taxon>
        <taxon>Eurotiomycetes</taxon>
        <taxon>Eurotiomycetidae</taxon>
        <taxon>Eurotiales</taxon>
        <taxon>Aspergillaceae</taxon>
        <taxon>Aspergillus</taxon>
    </lineage>
</organism>
<dbReference type="OrthoDB" id="276546at2759"/>
<dbReference type="RefSeq" id="XP_022383057.1">
    <property type="nucleotide sequence ID" value="XM_022539170.1"/>
</dbReference>
<dbReference type="GO" id="GO:0003959">
    <property type="term" value="F:NADPH dehydrogenase activity"/>
    <property type="evidence" value="ECO:0007669"/>
    <property type="project" value="TreeGrafter"/>
</dbReference>
<dbReference type="GeneID" id="34455432"/>
<dbReference type="SUPFAM" id="SSF51395">
    <property type="entry name" value="FMN-linked oxidoreductases"/>
    <property type="match status" value="1"/>
</dbReference>
<accession>A0A1F7ZIR3</accession>
<dbReference type="InterPro" id="IPR045247">
    <property type="entry name" value="Oye-like"/>
</dbReference>
<proteinExistence type="predicted"/>
<dbReference type="InterPro" id="IPR001155">
    <property type="entry name" value="OxRdtase_FMN_N"/>
</dbReference>
<dbReference type="InterPro" id="IPR013785">
    <property type="entry name" value="Aldolase_TIM"/>
</dbReference>
<dbReference type="Gene3D" id="3.20.20.70">
    <property type="entry name" value="Aldolase class I"/>
    <property type="match status" value="3"/>
</dbReference>
<dbReference type="PANTHER" id="PTHR22893">
    <property type="entry name" value="NADH OXIDOREDUCTASE-RELATED"/>
    <property type="match status" value="1"/>
</dbReference>
<name>A0A1F7ZIR3_9EURO</name>
<protein>
    <recommendedName>
        <fullName evidence="1">NADH:flavin oxidoreductase/NADH oxidase N-terminal domain-containing protein</fullName>
    </recommendedName>
</protein>
<dbReference type="GO" id="GO:0010181">
    <property type="term" value="F:FMN binding"/>
    <property type="evidence" value="ECO:0007669"/>
    <property type="project" value="InterPro"/>
</dbReference>
<keyword evidence="3" id="KW-1185">Reference proteome</keyword>
<evidence type="ECO:0000313" key="2">
    <source>
        <dbReference type="EMBL" id="OGM39340.1"/>
    </source>
</evidence>
<dbReference type="Proteomes" id="UP000179179">
    <property type="component" value="Unassembled WGS sequence"/>
</dbReference>
<feature type="domain" description="NADH:flavin oxidoreductase/NADH oxidase N-terminal" evidence="1">
    <location>
        <begin position="16"/>
        <end position="74"/>
    </location>
</feature>
<gene>
    <name evidence="2" type="ORF">ABOM_012042</name>
</gene>